<dbReference type="RefSeq" id="WP_377944577.1">
    <property type="nucleotide sequence ID" value="NZ_JBHUCX010000074.1"/>
</dbReference>
<dbReference type="InterPro" id="IPR014710">
    <property type="entry name" value="RmlC-like_jellyroll"/>
</dbReference>
<dbReference type="PANTHER" id="PTHR43280">
    <property type="entry name" value="ARAC-FAMILY TRANSCRIPTIONAL REGULATOR"/>
    <property type="match status" value="1"/>
</dbReference>
<dbReference type="Gene3D" id="2.60.120.10">
    <property type="entry name" value="Jelly Rolls"/>
    <property type="match status" value="1"/>
</dbReference>
<dbReference type="SUPFAM" id="SSF46689">
    <property type="entry name" value="Homeodomain-like"/>
    <property type="match status" value="2"/>
</dbReference>
<gene>
    <name evidence="5" type="ORF">ACFSB2_18515</name>
</gene>
<keyword evidence="6" id="KW-1185">Reference proteome</keyword>
<comment type="caution">
    <text evidence="5">The sequence shown here is derived from an EMBL/GenBank/DDBJ whole genome shotgun (WGS) entry which is preliminary data.</text>
</comment>
<dbReference type="Pfam" id="PF12833">
    <property type="entry name" value="HTH_18"/>
    <property type="match status" value="1"/>
</dbReference>
<organism evidence="5 6">
    <name type="scientific">Alicyclobacillus fodiniaquatilis</name>
    <dbReference type="NCBI Taxonomy" id="1661150"/>
    <lineage>
        <taxon>Bacteria</taxon>
        <taxon>Bacillati</taxon>
        <taxon>Bacillota</taxon>
        <taxon>Bacilli</taxon>
        <taxon>Bacillales</taxon>
        <taxon>Alicyclobacillaceae</taxon>
        <taxon>Alicyclobacillus</taxon>
    </lineage>
</organism>
<dbReference type="Proteomes" id="UP001597079">
    <property type="component" value="Unassembled WGS sequence"/>
</dbReference>
<dbReference type="PROSITE" id="PS00041">
    <property type="entry name" value="HTH_ARAC_FAMILY_1"/>
    <property type="match status" value="1"/>
</dbReference>
<keyword evidence="3" id="KW-0804">Transcription</keyword>
<dbReference type="InterPro" id="IPR018060">
    <property type="entry name" value="HTH_AraC"/>
</dbReference>
<evidence type="ECO:0000259" key="4">
    <source>
        <dbReference type="PROSITE" id="PS01124"/>
    </source>
</evidence>
<dbReference type="InterPro" id="IPR003313">
    <property type="entry name" value="AraC-bd"/>
</dbReference>
<sequence length="291" mass="32997">MWGFPTEQTSHILNTEVRDIHNAQVAFHVHYWGMDNRHLDNLLHKHSFFEICYVVSGTGLYIDDGVQFALTDDTLFLSRPGVVHQIKSATGMELLFVAFDIAKADSSRNWVEQFERIKSVNEVVVSQAQNTVTQLIWQALVKAAGQARPAQSDTLAALGMSLLTSFPSAFEVFQTRGKIHPTRKGNPLLERAIQFIQDNLAHQLPLNDVADYLHVSSRHLSRLFKQTTGIGFNSFVQNERISYARQLLSETDHSIKDIALMTGFSSIHYFTRVFTNLSQVPPSAYRKQHRV</sequence>
<dbReference type="InterPro" id="IPR037923">
    <property type="entry name" value="HTH-like"/>
</dbReference>
<reference evidence="6" key="1">
    <citation type="journal article" date="2019" name="Int. J. Syst. Evol. Microbiol.">
        <title>The Global Catalogue of Microorganisms (GCM) 10K type strain sequencing project: providing services to taxonomists for standard genome sequencing and annotation.</title>
        <authorList>
            <consortium name="The Broad Institute Genomics Platform"/>
            <consortium name="The Broad Institute Genome Sequencing Center for Infectious Disease"/>
            <person name="Wu L."/>
            <person name="Ma J."/>
        </authorList>
    </citation>
    <scope>NUCLEOTIDE SEQUENCE [LARGE SCALE GENOMIC DNA]</scope>
    <source>
        <strain evidence="6">CGMCC 1.12286</strain>
    </source>
</reference>
<accession>A0ABW4JMD6</accession>
<dbReference type="InterPro" id="IPR018062">
    <property type="entry name" value="HTH_AraC-typ_CS"/>
</dbReference>
<dbReference type="Pfam" id="PF02311">
    <property type="entry name" value="AraC_binding"/>
    <property type="match status" value="1"/>
</dbReference>
<dbReference type="PROSITE" id="PS01124">
    <property type="entry name" value="HTH_ARAC_FAMILY_2"/>
    <property type="match status" value="1"/>
</dbReference>
<evidence type="ECO:0000313" key="5">
    <source>
        <dbReference type="EMBL" id="MFD1676670.1"/>
    </source>
</evidence>
<dbReference type="InterPro" id="IPR009057">
    <property type="entry name" value="Homeodomain-like_sf"/>
</dbReference>
<feature type="domain" description="HTH araC/xylS-type" evidence="4">
    <location>
        <begin position="190"/>
        <end position="288"/>
    </location>
</feature>
<dbReference type="PANTHER" id="PTHR43280:SF28">
    <property type="entry name" value="HTH-TYPE TRANSCRIPTIONAL ACTIVATOR RHAS"/>
    <property type="match status" value="1"/>
</dbReference>
<protein>
    <submittedName>
        <fullName evidence="5">Helix-turn-helix domain-containing protein</fullName>
    </submittedName>
</protein>
<evidence type="ECO:0000256" key="1">
    <source>
        <dbReference type="ARBA" id="ARBA00023015"/>
    </source>
</evidence>
<dbReference type="SUPFAM" id="SSF51215">
    <property type="entry name" value="Regulatory protein AraC"/>
    <property type="match status" value="1"/>
</dbReference>
<keyword evidence="1" id="KW-0805">Transcription regulation</keyword>
<dbReference type="SMART" id="SM00342">
    <property type="entry name" value="HTH_ARAC"/>
    <property type="match status" value="1"/>
</dbReference>
<keyword evidence="2" id="KW-0238">DNA-binding</keyword>
<dbReference type="EMBL" id="JBHUCX010000074">
    <property type="protein sequence ID" value="MFD1676670.1"/>
    <property type="molecule type" value="Genomic_DNA"/>
</dbReference>
<name>A0ABW4JMD6_9BACL</name>
<evidence type="ECO:0000256" key="3">
    <source>
        <dbReference type="ARBA" id="ARBA00023163"/>
    </source>
</evidence>
<evidence type="ECO:0000256" key="2">
    <source>
        <dbReference type="ARBA" id="ARBA00023125"/>
    </source>
</evidence>
<proteinExistence type="predicted"/>
<evidence type="ECO:0000313" key="6">
    <source>
        <dbReference type="Proteomes" id="UP001597079"/>
    </source>
</evidence>
<dbReference type="Gene3D" id="1.10.10.60">
    <property type="entry name" value="Homeodomain-like"/>
    <property type="match status" value="2"/>
</dbReference>